<keyword evidence="2" id="KW-0472">Membrane</keyword>
<dbReference type="InterPro" id="IPR046549">
    <property type="entry name" value="DUF6703"/>
</dbReference>
<dbReference type="RefSeq" id="WP_184292991.1">
    <property type="nucleotide sequence ID" value="NZ_JACHJO010000010.1"/>
</dbReference>
<evidence type="ECO:0000256" key="2">
    <source>
        <dbReference type="SAM" id="Phobius"/>
    </source>
</evidence>
<feature type="transmembrane region" description="Helical" evidence="2">
    <location>
        <begin position="72"/>
        <end position="90"/>
    </location>
</feature>
<evidence type="ECO:0000256" key="1">
    <source>
        <dbReference type="SAM" id="MobiDB-lite"/>
    </source>
</evidence>
<dbReference type="Proteomes" id="UP000536604">
    <property type="component" value="Unassembled WGS sequence"/>
</dbReference>
<evidence type="ECO:0000313" key="4">
    <source>
        <dbReference type="Proteomes" id="UP000536604"/>
    </source>
</evidence>
<feature type="region of interest" description="Disordered" evidence="1">
    <location>
        <begin position="1"/>
        <end position="30"/>
    </location>
</feature>
<keyword evidence="2" id="KW-0812">Transmembrane</keyword>
<dbReference type="EMBL" id="JACHJO010000010">
    <property type="protein sequence ID" value="MBB6121563.1"/>
    <property type="molecule type" value="Genomic_DNA"/>
</dbReference>
<gene>
    <name evidence="3" type="ORF">FHS13_003532</name>
</gene>
<dbReference type="Pfam" id="PF20444">
    <property type="entry name" value="DUF6703"/>
    <property type="match status" value="1"/>
</dbReference>
<feature type="transmembrane region" description="Helical" evidence="2">
    <location>
        <begin position="102"/>
        <end position="118"/>
    </location>
</feature>
<dbReference type="AlphaFoldDB" id="A0A841ISB5"/>
<name>A0A841ISB5_9ACTN</name>
<organism evidence="3 4">
    <name type="scientific">Nocardiopsis algeriensis</name>
    <dbReference type="NCBI Taxonomy" id="1478215"/>
    <lineage>
        <taxon>Bacteria</taxon>
        <taxon>Bacillati</taxon>
        <taxon>Actinomycetota</taxon>
        <taxon>Actinomycetes</taxon>
        <taxon>Streptosporangiales</taxon>
        <taxon>Nocardiopsidaceae</taxon>
        <taxon>Nocardiopsis</taxon>
    </lineage>
</organism>
<evidence type="ECO:0000313" key="3">
    <source>
        <dbReference type="EMBL" id="MBB6121563.1"/>
    </source>
</evidence>
<reference evidence="3 4" key="1">
    <citation type="submission" date="2020-08" db="EMBL/GenBank/DDBJ databases">
        <title>Genomic Encyclopedia of Type Strains, Phase III (KMG-III): the genomes of soil and plant-associated and newly described type strains.</title>
        <authorList>
            <person name="Whitman W."/>
        </authorList>
    </citation>
    <scope>NUCLEOTIDE SEQUENCE [LARGE SCALE GENOMIC DNA]</scope>
    <source>
        <strain evidence="3 4">CECT 8712</strain>
    </source>
</reference>
<sequence length="119" mass="12716">MALPEHGDEQQSQDPGSAPPSGSAPRGAVRRMVERRSAVPLVWLTRGPRRLVLPAMGLLFIAGLAAPGPASALCLVLVAAFLGWLAFLAWPSLDRRQRLPRVLVVVVVLFLALARALGH</sequence>
<keyword evidence="2" id="KW-1133">Transmembrane helix</keyword>
<comment type="caution">
    <text evidence="3">The sequence shown here is derived from an EMBL/GenBank/DDBJ whole genome shotgun (WGS) entry which is preliminary data.</text>
</comment>
<keyword evidence="4" id="KW-1185">Reference proteome</keyword>
<proteinExistence type="predicted"/>
<accession>A0A841ISB5</accession>
<feature type="compositionally biased region" description="Low complexity" evidence="1">
    <location>
        <begin position="10"/>
        <end position="27"/>
    </location>
</feature>
<protein>
    <submittedName>
        <fullName evidence="3">Uncharacterized protein</fullName>
    </submittedName>
</protein>